<organism evidence="1 2">
    <name type="scientific">Babesia caballi</name>
    <dbReference type="NCBI Taxonomy" id="5871"/>
    <lineage>
        <taxon>Eukaryota</taxon>
        <taxon>Sar</taxon>
        <taxon>Alveolata</taxon>
        <taxon>Apicomplexa</taxon>
        <taxon>Aconoidasida</taxon>
        <taxon>Piroplasmida</taxon>
        <taxon>Babesiidae</taxon>
        <taxon>Babesia</taxon>
    </lineage>
</organism>
<keyword evidence="2" id="KW-1185">Reference proteome</keyword>
<proteinExistence type="predicted"/>
<dbReference type="InterPro" id="IPR024751">
    <property type="entry name" value="VESA1"/>
</dbReference>
<comment type="caution">
    <text evidence="1">The sequence shown here is derived from an EMBL/GenBank/DDBJ whole genome shotgun (WGS) entry which is preliminary data.</text>
</comment>
<dbReference type="RefSeq" id="XP_067715474.1">
    <property type="nucleotide sequence ID" value="XM_067859373.1"/>
</dbReference>
<evidence type="ECO:0000313" key="2">
    <source>
        <dbReference type="Proteomes" id="UP001497744"/>
    </source>
</evidence>
<protein>
    <submittedName>
        <fullName evidence="1">Variant erythrocyte surface antigen-1 family protein</fullName>
    </submittedName>
</protein>
<dbReference type="EMBL" id="BPLF01000002">
    <property type="protein sequence ID" value="GIX63405.1"/>
    <property type="molecule type" value="Genomic_DNA"/>
</dbReference>
<gene>
    <name evidence="1" type="ORF">BcabD6B2_28400</name>
</gene>
<dbReference type="Pfam" id="PF12785">
    <property type="entry name" value="VESA1_N"/>
    <property type="match status" value="1"/>
</dbReference>
<dbReference type="GeneID" id="94194886"/>
<reference evidence="1 2" key="1">
    <citation type="submission" date="2021-06" db="EMBL/GenBank/DDBJ databases">
        <title>Genome sequence of Babesia caballi.</title>
        <authorList>
            <person name="Yamagishi J."/>
            <person name="Kidaka T."/>
            <person name="Ochi A."/>
        </authorList>
    </citation>
    <scope>NUCLEOTIDE SEQUENCE [LARGE SCALE GENOMIC DNA]</scope>
    <source>
        <strain evidence="1">USDA-D6B2</strain>
    </source>
</reference>
<sequence>MSAGTSGKQLTDCPSNLKEAIDWILRVTGKDGQRGGDSTKGLADAFEKLLQGVKASDSTLQEKFQEIKQALKIDGNNGIVNALGEGLKKFRDDIHQTKGHQNNVYKELNSHPNLATEVPKAAKIFFGCVPLCFYGLSYLYWRCSDKGGGWHDQRFSSTGIHTDLKDFMVGMGFKSSELNGSMAGSKIVGTPFTKLQQFKTISANKTSYPALLKSIQMSPSPTLNQHPLSSLHLLASTYFTHKQSKADSPPTGSPKSIREMLYFLAALPFSSVYDAFDTYITDHFKTLLKKPEEANDENLKLDVADSSKPSSGGNDTLSAAELKQYLHTSCSFSAIVLGRFQGHGITGNDSDDPWLHKLFCNSEFAFNFPSTPILFSKLSEYTYALQFQLTFLHEQCSRSPVHGCEH</sequence>
<accession>A0AAV4LUY4</accession>
<dbReference type="Proteomes" id="UP001497744">
    <property type="component" value="Unassembled WGS sequence"/>
</dbReference>
<name>A0AAV4LUY4_BABCB</name>
<evidence type="ECO:0000313" key="1">
    <source>
        <dbReference type="EMBL" id="GIX63405.1"/>
    </source>
</evidence>
<dbReference type="AlphaFoldDB" id="A0AAV4LUY4"/>